<organism evidence="3 4">
    <name type="scientific">Melipona bicolor</name>
    <dbReference type="NCBI Taxonomy" id="60889"/>
    <lineage>
        <taxon>Eukaryota</taxon>
        <taxon>Metazoa</taxon>
        <taxon>Ecdysozoa</taxon>
        <taxon>Arthropoda</taxon>
        <taxon>Hexapoda</taxon>
        <taxon>Insecta</taxon>
        <taxon>Pterygota</taxon>
        <taxon>Neoptera</taxon>
        <taxon>Endopterygota</taxon>
        <taxon>Hymenoptera</taxon>
        <taxon>Apocrita</taxon>
        <taxon>Aculeata</taxon>
        <taxon>Apoidea</taxon>
        <taxon>Anthophila</taxon>
        <taxon>Apidae</taxon>
        <taxon>Melipona</taxon>
    </lineage>
</organism>
<dbReference type="Pfam" id="PF12780">
    <property type="entry name" value="AAA_8"/>
    <property type="match status" value="1"/>
</dbReference>
<dbReference type="GO" id="GO:0051959">
    <property type="term" value="F:dynein light intermediate chain binding"/>
    <property type="evidence" value="ECO:0007669"/>
    <property type="project" value="InterPro"/>
</dbReference>
<accession>A0AA40FSZ1</accession>
<comment type="caution">
    <text evidence="3">The sequence shown here is derived from an EMBL/GenBank/DDBJ whole genome shotgun (WGS) entry which is preliminary data.</text>
</comment>
<sequence length="218" mass="24793">MNSGGAGKDFVFLLTEGQIKSEIFLNDIDSLLNSGEVPNLFTIEERQEIIEMTRLAAQGGDRNLDISVLAILSYFANRCKEKLHIMLCFSPIGDTFRIRLRLYPSLVNCCTIDWFDVWPEDALEQVALRSTTAINVDEQVKVNAVVACKFFHICAKDISTRFYNATGRQTYVTTAGFLDLIRTYAELMKEKQEALIFARYTFFRILEISSTNETKQGL</sequence>
<dbReference type="PANTHER" id="PTHR22878">
    <property type="entry name" value="DYNEIN HEAVY CHAIN 6, AXONEMAL-LIKE-RELATED"/>
    <property type="match status" value="1"/>
</dbReference>
<comment type="similarity">
    <text evidence="1">Belongs to the dynein heavy chain family.</text>
</comment>
<dbReference type="InterPro" id="IPR026983">
    <property type="entry name" value="DHC"/>
</dbReference>
<evidence type="ECO:0000313" key="3">
    <source>
        <dbReference type="EMBL" id="KAK1124653.1"/>
    </source>
</evidence>
<name>A0AA40FSZ1_9HYME</name>
<dbReference type="GO" id="GO:0030286">
    <property type="term" value="C:dynein complex"/>
    <property type="evidence" value="ECO:0007669"/>
    <property type="project" value="InterPro"/>
</dbReference>
<evidence type="ECO:0000313" key="4">
    <source>
        <dbReference type="Proteomes" id="UP001177670"/>
    </source>
</evidence>
<evidence type="ECO:0000259" key="2">
    <source>
        <dbReference type="Pfam" id="PF12780"/>
    </source>
</evidence>
<evidence type="ECO:0000256" key="1">
    <source>
        <dbReference type="ARBA" id="ARBA00008887"/>
    </source>
</evidence>
<dbReference type="InterPro" id="IPR024317">
    <property type="entry name" value="Dynein_heavy_chain_D4_dom"/>
</dbReference>
<dbReference type="SUPFAM" id="SSF52540">
    <property type="entry name" value="P-loop containing nucleoside triphosphate hydrolases"/>
    <property type="match status" value="1"/>
</dbReference>
<dbReference type="GO" id="GO:0045505">
    <property type="term" value="F:dynein intermediate chain binding"/>
    <property type="evidence" value="ECO:0007669"/>
    <property type="project" value="InterPro"/>
</dbReference>
<dbReference type="EMBL" id="JAHYIQ010000017">
    <property type="protein sequence ID" value="KAK1124653.1"/>
    <property type="molecule type" value="Genomic_DNA"/>
</dbReference>
<dbReference type="Proteomes" id="UP001177670">
    <property type="component" value="Unassembled WGS sequence"/>
</dbReference>
<dbReference type="Gene3D" id="3.40.50.300">
    <property type="entry name" value="P-loop containing nucleotide triphosphate hydrolases"/>
    <property type="match status" value="1"/>
</dbReference>
<reference evidence="3" key="1">
    <citation type="submission" date="2021-10" db="EMBL/GenBank/DDBJ databases">
        <title>Melipona bicolor Genome sequencing and assembly.</title>
        <authorList>
            <person name="Araujo N.S."/>
            <person name="Arias M.C."/>
        </authorList>
    </citation>
    <scope>NUCLEOTIDE SEQUENCE</scope>
    <source>
        <strain evidence="3">USP_2M_L1-L4_2017</strain>
        <tissue evidence="3">Whole body</tissue>
    </source>
</reference>
<dbReference type="GO" id="GO:0007018">
    <property type="term" value="P:microtubule-based movement"/>
    <property type="evidence" value="ECO:0007669"/>
    <property type="project" value="InterPro"/>
</dbReference>
<feature type="domain" description="Dynein heavy chain AAA module D4" evidence="2">
    <location>
        <begin position="3"/>
        <end position="187"/>
    </location>
</feature>
<proteinExistence type="inferred from homology"/>
<dbReference type="Gene3D" id="1.20.920.20">
    <property type="match status" value="1"/>
</dbReference>
<gene>
    <name evidence="3" type="ORF">K0M31_006025</name>
</gene>
<keyword evidence="4" id="KW-1185">Reference proteome</keyword>
<dbReference type="AlphaFoldDB" id="A0AA40FSZ1"/>
<dbReference type="InterPro" id="IPR027417">
    <property type="entry name" value="P-loop_NTPase"/>
</dbReference>
<protein>
    <recommendedName>
        <fullName evidence="2">Dynein heavy chain AAA module D4 domain-containing protein</fullName>
    </recommendedName>
</protein>
<dbReference type="PANTHER" id="PTHR22878:SF70">
    <property type="entry name" value="DYNEIN HEAVY CHAIN 2, AXONEMAL"/>
    <property type="match status" value="1"/>
</dbReference>